<dbReference type="InterPro" id="IPR050557">
    <property type="entry name" value="RTX_toxin/Mannuronan_C5-epim"/>
</dbReference>
<evidence type="ECO:0000313" key="5">
    <source>
        <dbReference type="Proteomes" id="UP000282977"/>
    </source>
</evidence>
<dbReference type="InterPro" id="IPR001343">
    <property type="entry name" value="Hemolysn_Ca-bd"/>
</dbReference>
<evidence type="ECO:0000256" key="3">
    <source>
        <dbReference type="SAM" id="MobiDB-lite"/>
    </source>
</evidence>
<protein>
    <submittedName>
        <fullName evidence="4">Calcium-binding protein</fullName>
    </submittedName>
</protein>
<accession>A0A437J572</accession>
<feature type="region of interest" description="Disordered" evidence="3">
    <location>
        <begin position="129"/>
        <end position="150"/>
    </location>
</feature>
<dbReference type="Gene3D" id="2.150.10.10">
    <property type="entry name" value="Serralysin-like metalloprotease, C-terminal"/>
    <property type="match status" value="2"/>
</dbReference>
<dbReference type="OrthoDB" id="733404at2"/>
<dbReference type="InterPro" id="IPR018511">
    <property type="entry name" value="Hemolysin-typ_Ca-bd_CS"/>
</dbReference>
<dbReference type="GO" id="GO:0005509">
    <property type="term" value="F:calcium ion binding"/>
    <property type="evidence" value="ECO:0007669"/>
    <property type="project" value="InterPro"/>
</dbReference>
<dbReference type="RefSeq" id="WP_127691596.1">
    <property type="nucleotide sequence ID" value="NZ_RZUL01000005.1"/>
</dbReference>
<dbReference type="PANTHER" id="PTHR38340">
    <property type="entry name" value="S-LAYER PROTEIN"/>
    <property type="match status" value="1"/>
</dbReference>
<gene>
    <name evidence="4" type="ORF">ENE74_14285</name>
</gene>
<dbReference type="AlphaFoldDB" id="A0A437J572"/>
<dbReference type="PROSITE" id="PS00330">
    <property type="entry name" value="HEMOLYSIN_CALCIUM"/>
    <property type="match status" value="4"/>
</dbReference>
<dbReference type="Proteomes" id="UP000282977">
    <property type="component" value="Unassembled WGS sequence"/>
</dbReference>
<proteinExistence type="predicted"/>
<organism evidence="4 5">
    <name type="scientific">Sphingobium algorifonticola</name>
    <dbReference type="NCBI Taxonomy" id="2008318"/>
    <lineage>
        <taxon>Bacteria</taxon>
        <taxon>Pseudomonadati</taxon>
        <taxon>Pseudomonadota</taxon>
        <taxon>Alphaproteobacteria</taxon>
        <taxon>Sphingomonadales</taxon>
        <taxon>Sphingomonadaceae</taxon>
        <taxon>Sphingobium</taxon>
    </lineage>
</organism>
<comment type="subcellular location">
    <subcellularLocation>
        <location evidence="1">Secreted</location>
    </subcellularLocation>
</comment>
<sequence>MAQIFGTEDANDIDGTAGNDMIYGRGGDDIIDAGAGNDVLYGGAGNDTLYGGEGNDQLSGGEGADYMVGGDGNDTYYVDNIGDEVIEFSNGGIDRVVSSLANYALDTNAEILDLLEGAGNINGSGNDAANTLRGNSGNNQLHGRGGNDTVYGQGGDDVINGGEGNDLLDGGAGVDTISFKTTAAGGATVDLLITKAQNTGFGLDTIRNFENIEGTESADTLLGDNNANAIIGLGGDDTIRGRGGDDTITAGSGADTIIFEAAALNGVDRIRQFQSGVDTLQFSAADYDASATLTYGTAAVGAGAQFIFDDALDNLYYDADGAGGADAIWIATMATTTIVASDIVVI</sequence>
<dbReference type="PANTHER" id="PTHR38340:SF1">
    <property type="entry name" value="S-LAYER PROTEIN"/>
    <property type="match status" value="1"/>
</dbReference>
<evidence type="ECO:0000256" key="1">
    <source>
        <dbReference type="ARBA" id="ARBA00004613"/>
    </source>
</evidence>
<dbReference type="InterPro" id="IPR011049">
    <property type="entry name" value="Serralysin-like_metalloprot_C"/>
</dbReference>
<dbReference type="PRINTS" id="PR00313">
    <property type="entry name" value="CABNDNGRPT"/>
</dbReference>
<dbReference type="SUPFAM" id="SSF51120">
    <property type="entry name" value="beta-Roll"/>
    <property type="match status" value="2"/>
</dbReference>
<evidence type="ECO:0000313" key="4">
    <source>
        <dbReference type="EMBL" id="RVT39899.1"/>
    </source>
</evidence>
<reference evidence="4 5" key="1">
    <citation type="submission" date="2019-01" db="EMBL/GenBank/DDBJ databases">
        <authorList>
            <person name="Chen W.-M."/>
        </authorList>
    </citation>
    <scope>NUCLEOTIDE SEQUENCE [LARGE SCALE GENOMIC DNA]</scope>
    <source>
        <strain evidence="4 5">TLA-22</strain>
    </source>
</reference>
<comment type="caution">
    <text evidence="4">The sequence shown here is derived from an EMBL/GenBank/DDBJ whole genome shotgun (WGS) entry which is preliminary data.</text>
</comment>
<dbReference type="EMBL" id="RZUL01000005">
    <property type="protein sequence ID" value="RVT39899.1"/>
    <property type="molecule type" value="Genomic_DNA"/>
</dbReference>
<feature type="compositionally biased region" description="Polar residues" evidence="3">
    <location>
        <begin position="129"/>
        <end position="141"/>
    </location>
</feature>
<dbReference type="Pfam" id="PF00353">
    <property type="entry name" value="HemolysinCabind"/>
    <property type="match status" value="4"/>
</dbReference>
<name>A0A437J572_9SPHN</name>
<dbReference type="GO" id="GO:0005576">
    <property type="term" value="C:extracellular region"/>
    <property type="evidence" value="ECO:0007669"/>
    <property type="project" value="UniProtKB-SubCell"/>
</dbReference>
<keyword evidence="2" id="KW-0964">Secreted</keyword>
<keyword evidence="5" id="KW-1185">Reference proteome</keyword>
<evidence type="ECO:0000256" key="2">
    <source>
        <dbReference type="ARBA" id="ARBA00022525"/>
    </source>
</evidence>